<accession>A0A0W0RIU0</accession>
<evidence type="ECO:0000259" key="1">
    <source>
        <dbReference type="PROSITE" id="PS51819"/>
    </source>
</evidence>
<dbReference type="OrthoDB" id="9793039at2"/>
<dbReference type="InterPro" id="IPR029068">
    <property type="entry name" value="Glyas_Bleomycin-R_OHBP_Dase"/>
</dbReference>
<dbReference type="PATRIC" id="fig|447.4.peg.2724"/>
<dbReference type="PROSITE" id="PS51819">
    <property type="entry name" value="VOC"/>
    <property type="match status" value="1"/>
</dbReference>
<dbReference type="Pfam" id="PF00903">
    <property type="entry name" value="Glyoxalase"/>
    <property type="match status" value="1"/>
</dbReference>
<dbReference type="Proteomes" id="UP000054695">
    <property type="component" value="Unassembled WGS sequence"/>
</dbReference>
<feature type="domain" description="VOC" evidence="1">
    <location>
        <begin position="8"/>
        <end position="126"/>
    </location>
</feature>
<dbReference type="Gene3D" id="3.10.180.10">
    <property type="entry name" value="2,3-Dihydroxybiphenyl 1,2-Dioxygenase, domain 1"/>
    <property type="match status" value="1"/>
</dbReference>
<proteinExistence type="predicted"/>
<dbReference type="PANTHER" id="PTHR33993">
    <property type="entry name" value="GLYOXALASE-RELATED"/>
    <property type="match status" value="1"/>
</dbReference>
<keyword evidence="3" id="KW-1185">Reference proteome</keyword>
<dbReference type="AlphaFoldDB" id="A0A0W0RIU0"/>
<evidence type="ECO:0000313" key="3">
    <source>
        <dbReference type="Proteomes" id="UP000054695"/>
    </source>
</evidence>
<comment type="caution">
    <text evidence="2">The sequence shown here is derived from an EMBL/GenBank/DDBJ whole genome shotgun (WGS) entry which is preliminary data.</text>
</comment>
<dbReference type="SUPFAM" id="SSF54593">
    <property type="entry name" value="Glyoxalase/Bleomycin resistance protein/Dihydroxybiphenyl dioxygenase"/>
    <property type="match status" value="1"/>
</dbReference>
<dbReference type="InterPro" id="IPR052164">
    <property type="entry name" value="Anthracycline_SecMetBiosynth"/>
</dbReference>
<sequence>MSNPQFGEFCWNELATPNVIAAKDFYRHVLGWQYTEEAVGDMIYTLFRTSTGDKSIGGILEIPKEKQDKIPPHWMGYILVENLEDTLAKAIKHGATVKVSVTKAGDFGLFAVVVDPTGAHIAFWKSIKS</sequence>
<evidence type="ECO:0000313" key="2">
    <source>
        <dbReference type="EMBL" id="KTC70988.1"/>
    </source>
</evidence>
<dbReference type="PANTHER" id="PTHR33993:SF14">
    <property type="entry name" value="GB|AAF24581.1"/>
    <property type="match status" value="1"/>
</dbReference>
<dbReference type="RefSeq" id="WP_058460169.1">
    <property type="nucleotide sequence ID" value="NZ_CAAAIY010000005.1"/>
</dbReference>
<dbReference type="InterPro" id="IPR004360">
    <property type="entry name" value="Glyas_Fos-R_dOase_dom"/>
</dbReference>
<protein>
    <submittedName>
        <fullName evidence="2">Glyoxalase/bleomycin resistance protein</fullName>
    </submittedName>
</protein>
<dbReference type="EMBL" id="LNXU01000032">
    <property type="protein sequence ID" value="KTC70988.1"/>
    <property type="molecule type" value="Genomic_DNA"/>
</dbReference>
<gene>
    <name evidence="2" type="ORF">Lboz_2565</name>
</gene>
<dbReference type="CDD" id="cd07247">
    <property type="entry name" value="SgaA_N_like"/>
    <property type="match status" value="1"/>
</dbReference>
<organism evidence="2 3">
    <name type="scientific">Legionella bozemanae</name>
    <name type="common">Fluoribacter bozemanae</name>
    <dbReference type="NCBI Taxonomy" id="447"/>
    <lineage>
        <taxon>Bacteria</taxon>
        <taxon>Pseudomonadati</taxon>
        <taxon>Pseudomonadota</taxon>
        <taxon>Gammaproteobacteria</taxon>
        <taxon>Legionellales</taxon>
        <taxon>Legionellaceae</taxon>
        <taxon>Legionella</taxon>
    </lineage>
</organism>
<dbReference type="InterPro" id="IPR037523">
    <property type="entry name" value="VOC_core"/>
</dbReference>
<dbReference type="STRING" id="447.Lboz_2565"/>
<reference evidence="2 3" key="1">
    <citation type="submission" date="2015-11" db="EMBL/GenBank/DDBJ databases">
        <title>Genomic analysis of 38 Legionella species identifies large and diverse effector repertoires.</title>
        <authorList>
            <person name="Burstein D."/>
            <person name="Amaro F."/>
            <person name="Zusman T."/>
            <person name="Lifshitz Z."/>
            <person name="Cohen O."/>
            <person name="Gilbert J.A."/>
            <person name="Pupko T."/>
            <person name="Shuman H.A."/>
            <person name="Segal G."/>
        </authorList>
    </citation>
    <scope>NUCLEOTIDE SEQUENCE [LARGE SCALE GENOMIC DNA]</scope>
    <source>
        <strain evidence="2 3">WIGA</strain>
    </source>
</reference>
<name>A0A0W0RIU0_LEGBO</name>